<proteinExistence type="predicted"/>
<gene>
    <name evidence="1" type="ORF">GCM10010449_03330</name>
</gene>
<comment type="caution">
    <text evidence="1">The sequence shown here is derived from an EMBL/GenBank/DDBJ whole genome shotgun (WGS) entry which is preliminary data.</text>
</comment>
<keyword evidence="2" id="KW-1185">Reference proteome</keyword>
<sequence>MPYALRRLTIRFRCSTYAGAVPLARVWSRPRIRRLPPVRRVVQPVLGGLGLPGVPGGDAKSRFGPGVRLRPRTRAIGRRAERAPDRWGLVAADLSPAVGSAVLVGPCPARKRLVT</sequence>
<accession>A0ABP6M6J3</accession>
<evidence type="ECO:0000313" key="2">
    <source>
        <dbReference type="Proteomes" id="UP001501637"/>
    </source>
</evidence>
<dbReference type="Proteomes" id="UP001501637">
    <property type="component" value="Unassembled WGS sequence"/>
</dbReference>
<organism evidence="1 2">
    <name type="scientific">Streptomyces rectiviolaceus</name>
    <dbReference type="NCBI Taxonomy" id="332591"/>
    <lineage>
        <taxon>Bacteria</taxon>
        <taxon>Bacillati</taxon>
        <taxon>Actinomycetota</taxon>
        <taxon>Actinomycetes</taxon>
        <taxon>Kitasatosporales</taxon>
        <taxon>Streptomycetaceae</taxon>
        <taxon>Streptomyces</taxon>
    </lineage>
</organism>
<protein>
    <submittedName>
        <fullName evidence="1">Uncharacterized protein</fullName>
    </submittedName>
</protein>
<dbReference type="EMBL" id="BAAAUG010000010">
    <property type="protein sequence ID" value="GAA3082745.1"/>
    <property type="molecule type" value="Genomic_DNA"/>
</dbReference>
<name>A0ABP6M6J3_9ACTN</name>
<reference evidence="2" key="1">
    <citation type="journal article" date="2019" name="Int. J. Syst. Evol. Microbiol.">
        <title>The Global Catalogue of Microorganisms (GCM) 10K type strain sequencing project: providing services to taxonomists for standard genome sequencing and annotation.</title>
        <authorList>
            <consortium name="The Broad Institute Genomics Platform"/>
            <consortium name="The Broad Institute Genome Sequencing Center for Infectious Disease"/>
            <person name="Wu L."/>
            <person name="Ma J."/>
        </authorList>
    </citation>
    <scope>NUCLEOTIDE SEQUENCE [LARGE SCALE GENOMIC DNA]</scope>
    <source>
        <strain evidence="2">JCM 9092</strain>
    </source>
</reference>
<evidence type="ECO:0000313" key="1">
    <source>
        <dbReference type="EMBL" id="GAA3082745.1"/>
    </source>
</evidence>